<evidence type="ECO:0000259" key="15">
    <source>
        <dbReference type="SMART" id="SM00014"/>
    </source>
</evidence>
<dbReference type="AlphaFoldDB" id="A0A9N9S064"/>
<evidence type="ECO:0000256" key="6">
    <source>
        <dbReference type="ARBA" id="ARBA00022692"/>
    </source>
</evidence>
<keyword evidence="8 11" id="KW-0256">Endoplasmic reticulum</keyword>
<dbReference type="GO" id="GO:0006094">
    <property type="term" value="P:gluconeogenesis"/>
    <property type="evidence" value="ECO:0007669"/>
    <property type="project" value="UniProtKB-UniRule"/>
</dbReference>
<keyword evidence="7 11" id="KW-0378">Hydrolase</keyword>
<dbReference type="SMART" id="SM00014">
    <property type="entry name" value="acidPPc"/>
    <property type="match status" value="1"/>
</dbReference>
<keyword evidence="10 11" id="KW-0472">Membrane</keyword>
<evidence type="ECO:0000256" key="13">
    <source>
        <dbReference type="PIRSR" id="PIRSR000905-2"/>
    </source>
</evidence>
<keyword evidence="17" id="KW-1185">Reference proteome</keyword>
<comment type="subcellular location">
    <subcellularLocation>
        <location evidence="1">Endoplasmic reticulum membrane</location>
        <topology evidence="1">Multi-pass membrane protein</topology>
    </subcellularLocation>
</comment>
<proteinExistence type="inferred from homology"/>
<evidence type="ECO:0000313" key="17">
    <source>
        <dbReference type="Proteomes" id="UP001153620"/>
    </source>
</evidence>
<dbReference type="InterPro" id="IPR016275">
    <property type="entry name" value="Glucose-6-phosphatase"/>
</dbReference>
<evidence type="ECO:0000256" key="10">
    <source>
        <dbReference type="ARBA" id="ARBA00023136"/>
    </source>
</evidence>
<dbReference type="SUPFAM" id="SSF48317">
    <property type="entry name" value="Acid phosphatase/Vanadium-dependent haloperoxidase"/>
    <property type="match status" value="1"/>
</dbReference>
<dbReference type="EC" id="3.1.3.9" evidence="4 11"/>
<feature type="binding site" evidence="13">
    <location>
        <position position="82"/>
    </location>
    <ligand>
        <name>substrate</name>
    </ligand>
</feature>
<feature type="transmembrane region" description="Helical" evidence="14">
    <location>
        <begin position="318"/>
        <end position="341"/>
    </location>
</feature>
<evidence type="ECO:0000256" key="1">
    <source>
        <dbReference type="ARBA" id="ARBA00004477"/>
    </source>
</evidence>
<protein>
    <recommendedName>
        <fullName evidence="4 11">Glucose-6-phosphatase</fullName>
        <ecNumber evidence="4 11">3.1.3.9</ecNumber>
    </recommendedName>
</protein>
<feature type="transmembrane region" description="Helical" evidence="14">
    <location>
        <begin position="151"/>
        <end position="169"/>
    </location>
</feature>
<evidence type="ECO:0000256" key="9">
    <source>
        <dbReference type="ARBA" id="ARBA00022989"/>
    </source>
</evidence>
<feature type="transmembrane region" description="Helical" evidence="14">
    <location>
        <begin position="290"/>
        <end position="306"/>
    </location>
</feature>
<gene>
    <name evidence="16" type="ORF">CHIRRI_LOCUS10267</name>
</gene>
<evidence type="ECO:0000313" key="16">
    <source>
        <dbReference type="EMBL" id="CAG9807418.1"/>
    </source>
</evidence>
<keyword evidence="5 11" id="KW-0312">Gluconeogenesis</keyword>
<evidence type="ECO:0000256" key="2">
    <source>
        <dbReference type="ARBA" id="ARBA00004742"/>
    </source>
</evidence>
<feature type="active site" description="Proton donor" evidence="12">
    <location>
        <position position="118"/>
    </location>
</feature>
<feature type="transmembrane region" description="Helical" evidence="14">
    <location>
        <begin position="258"/>
        <end position="278"/>
    </location>
</feature>
<evidence type="ECO:0000256" key="4">
    <source>
        <dbReference type="ARBA" id="ARBA00012634"/>
    </source>
</evidence>
<evidence type="ECO:0000256" key="11">
    <source>
        <dbReference type="PIRNR" id="PIRNR000905"/>
    </source>
</evidence>
<evidence type="ECO:0000256" key="3">
    <source>
        <dbReference type="ARBA" id="ARBA00009266"/>
    </source>
</evidence>
<feature type="binding site" evidence="13">
    <location>
        <position position="168"/>
    </location>
    <ligand>
        <name>substrate</name>
    </ligand>
</feature>
<dbReference type="Proteomes" id="UP001153620">
    <property type="component" value="Chromosome 3"/>
</dbReference>
<dbReference type="Pfam" id="PF01569">
    <property type="entry name" value="PAP2"/>
    <property type="match status" value="1"/>
</dbReference>
<reference evidence="16" key="1">
    <citation type="submission" date="2022-01" db="EMBL/GenBank/DDBJ databases">
        <authorList>
            <person name="King R."/>
        </authorList>
    </citation>
    <scope>NUCLEOTIDE SEQUENCE</scope>
</reference>
<name>A0A9N9S064_9DIPT</name>
<keyword evidence="6 14" id="KW-0812">Transmembrane</keyword>
<dbReference type="OrthoDB" id="6416209at2759"/>
<dbReference type="EMBL" id="OU895879">
    <property type="protein sequence ID" value="CAG9807418.1"/>
    <property type="molecule type" value="Genomic_DNA"/>
</dbReference>
<evidence type="ECO:0000256" key="14">
    <source>
        <dbReference type="SAM" id="Phobius"/>
    </source>
</evidence>
<feature type="transmembrane region" description="Helical" evidence="14">
    <location>
        <begin position="28"/>
        <end position="48"/>
    </location>
</feature>
<dbReference type="InterPro" id="IPR000326">
    <property type="entry name" value="PAP2/HPO"/>
</dbReference>
<dbReference type="Gene3D" id="1.20.144.10">
    <property type="entry name" value="Phosphatidic acid phosphatase type 2/haloperoxidase"/>
    <property type="match status" value="1"/>
</dbReference>
<feature type="transmembrane region" description="Helical" evidence="14">
    <location>
        <begin position="175"/>
        <end position="198"/>
    </location>
</feature>
<comment type="similarity">
    <text evidence="3 11">Belongs to the glucose-6-phosphatase family.</text>
</comment>
<dbReference type="InterPro" id="IPR036938">
    <property type="entry name" value="PAP2/HPO_sf"/>
</dbReference>
<dbReference type="PANTHER" id="PTHR12591:SF0">
    <property type="entry name" value="FI19814P1"/>
    <property type="match status" value="1"/>
</dbReference>
<evidence type="ECO:0000256" key="12">
    <source>
        <dbReference type="PIRSR" id="PIRSR000905-1"/>
    </source>
</evidence>
<dbReference type="GO" id="GO:0051156">
    <property type="term" value="P:glucose 6-phosphate metabolic process"/>
    <property type="evidence" value="ECO:0007669"/>
    <property type="project" value="TreeGrafter"/>
</dbReference>
<keyword evidence="9 14" id="KW-1133">Transmembrane helix</keyword>
<feature type="domain" description="Phosphatidic acid phosphatase type 2/haloperoxidase" evidence="15">
    <location>
        <begin position="58"/>
        <end position="194"/>
    </location>
</feature>
<evidence type="ECO:0000256" key="5">
    <source>
        <dbReference type="ARBA" id="ARBA00022432"/>
    </source>
</evidence>
<comment type="pathway">
    <text evidence="2 11">Carbohydrate biosynthesis; gluconeogenesis.</text>
</comment>
<evidence type="ECO:0000256" key="8">
    <source>
        <dbReference type="ARBA" id="ARBA00022824"/>
    </source>
</evidence>
<dbReference type="GO" id="GO:0005789">
    <property type="term" value="C:endoplasmic reticulum membrane"/>
    <property type="evidence" value="ECO:0007669"/>
    <property type="project" value="UniProtKB-SubCell"/>
</dbReference>
<feature type="transmembrane region" description="Helical" evidence="14">
    <location>
        <begin position="210"/>
        <end position="228"/>
    </location>
</feature>
<dbReference type="GO" id="GO:0004346">
    <property type="term" value="F:glucose-6-phosphatase activity"/>
    <property type="evidence" value="ECO:0007669"/>
    <property type="project" value="UniProtKB-EC"/>
</dbReference>
<dbReference type="PANTHER" id="PTHR12591">
    <property type="entry name" value="GLUCOSE-6-PHOSPHATASE"/>
    <property type="match status" value="1"/>
</dbReference>
<organism evidence="16 17">
    <name type="scientific">Chironomus riparius</name>
    <dbReference type="NCBI Taxonomy" id="315576"/>
    <lineage>
        <taxon>Eukaryota</taxon>
        <taxon>Metazoa</taxon>
        <taxon>Ecdysozoa</taxon>
        <taxon>Arthropoda</taxon>
        <taxon>Hexapoda</taxon>
        <taxon>Insecta</taxon>
        <taxon>Pterygota</taxon>
        <taxon>Neoptera</taxon>
        <taxon>Endopterygota</taxon>
        <taxon>Diptera</taxon>
        <taxon>Nematocera</taxon>
        <taxon>Chironomoidea</taxon>
        <taxon>Chironomidae</taxon>
        <taxon>Chironominae</taxon>
        <taxon>Chironomus</taxon>
    </lineage>
</organism>
<sequence length="351" mass="40524">MDHFEDFLRMEINVNQAIQYQFYQYERLLGALSTFFGPTFLYLYAIPILSALNTKLYKKLMISLLASDFLNALLKWILNEDRPYWFIQEAKGYTDLTRPILYQTDRTCETSGGSPSGHMMLSSCFMFVLHDEINELIDNNVSQSYRIQLRILNRFIVIATLTLVAISRMFFSAHFLHQCILGCVIGIIVSKLASAEIYTDNILKFRKRDWLKIAIAMTISVVTIYWGHKVISGNPMKTVHLAFKHCSNPLFPSPETTVVFSALRCIALTCGLMLNAPLDTRALQLNFKRSILVTPVLIAIQSYVISNTPKTYKIIVFYSYTFVTYALFQFLYIFIISKYCVRKDPKKDKEN</sequence>
<feature type="active site" description="Nucleophile" evidence="12">
    <location>
        <position position="174"/>
    </location>
</feature>
<dbReference type="PIRSF" id="PIRSF000905">
    <property type="entry name" value="Glucose-6-phosphatase"/>
    <property type="match status" value="1"/>
</dbReference>
<accession>A0A9N9S064</accession>
<evidence type="ECO:0000256" key="7">
    <source>
        <dbReference type="ARBA" id="ARBA00022801"/>
    </source>
</evidence>
<reference evidence="16" key="2">
    <citation type="submission" date="2022-10" db="EMBL/GenBank/DDBJ databases">
        <authorList>
            <consortium name="ENA_rothamsted_submissions"/>
            <consortium name="culmorum"/>
            <person name="King R."/>
        </authorList>
    </citation>
    <scope>NUCLEOTIDE SEQUENCE</scope>
</reference>